<accession>A0A0A6Z9L3</accession>
<feature type="chain" id="PRO_5002035721" evidence="1">
    <location>
        <begin position="29"/>
        <end position="131"/>
    </location>
</feature>
<dbReference type="GeneID" id="111044814"/>
<dbReference type="KEGG" id="nlu:111044814"/>
<dbReference type="OrthoDB" id="6366777at2759"/>
<reference evidence="2" key="1">
    <citation type="submission" date="2012-03" db="EMBL/GenBank/DDBJ databases">
        <title>Neuropeptide and peptide hormone genes in Nilaparvata lugens.</title>
        <authorList>
            <person name="Liu X.G."/>
            <person name="Ren Y.D."/>
            <person name="Liu X.T."/>
        </authorList>
    </citation>
    <scope>NUCLEOTIDE SEQUENCE</scope>
</reference>
<dbReference type="EMBL" id="JQ866928">
    <property type="protein sequence ID" value="AFW19796.1"/>
    <property type="molecule type" value="mRNA"/>
</dbReference>
<name>A0A0A6Z9L3_NILLU</name>
<keyword evidence="1" id="KW-0732">Signal</keyword>
<evidence type="ECO:0000256" key="1">
    <source>
        <dbReference type="SAM" id="SignalP"/>
    </source>
</evidence>
<protein>
    <submittedName>
        <fullName evidence="2">CCH-amide</fullName>
    </submittedName>
</protein>
<organism evidence="2">
    <name type="scientific">Nilaparvata lugens</name>
    <name type="common">Brown planthopper</name>
    <dbReference type="NCBI Taxonomy" id="108931"/>
    <lineage>
        <taxon>Eukaryota</taxon>
        <taxon>Metazoa</taxon>
        <taxon>Ecdysozoa</taxon>
        <taxon>Arthropoda</taxon>
        <taxon>Hexapoda</taxon>
        <taxon>Insecta</taxon>
        <taxon>Pterygota</taxon>
        <taxon>Neoptera</taxon>
        <taxon>Paraneoptera</taxon>
        <taxon>Hemiptera</taxon>
        <taxon>Auchenorrhyncha</taxon>
        <taxon>Fulgoroidea</taxon>
        <taxon>Delphacidae</taxon>
        <taxon>Delphacinae</taxon>
        <taxon>Nilaparvata</taxon>
    </lineage>
</organism>
<dbReference type="AlphaFoldDB" id="A0A0A6Z9L3"/>
<sequence length="131" mass="14641">MTSMRLAPAITCIYLLLVAAALADMASARKRGLEDVRQELMRIYGAQGSPKRILRPRKGCASFGHSCFGGHGKRAVEEILPPRDYDMPMPSSDNAMDEQRLANNEIEPDIVPILRQWLLSYRNRQLGSGLK</sequence>
<proteinExistence type="evidence at transcript level"/>
<dbReference type="RefSeq" id="XP_022185732.1">
    <property type="nucleotide sequence ID" value="XM_022330040.2"/>
</dbReference>
<feature type="signal peptide" evidence="1">
    <location>
        <begin position="1"/>
        <end position="28"/>
    </location>
</feature>
<evidence type="ECO:0000313" key="2">
    <source>
        <dbReference type="EMBL" id="AFW19796.1"/>
    </source>
</evidence>